<evidence type="ECO:0000313" key="2">
    <source>
        <dbReference type="EMBL" id="GLR88777.1"/>
    </source>
</evidence>
<keyword evidence="3" id="KW-1185">Reference proteome</keyword>
<reference evidence="3" key="1">
    <citation type="journal article" date="2019" name="Int. J. Syst. Evol. Microbiol.">
        <title>The Global Catalogue of Microorganisms (GCM) 10K type strain sequencing project: providing services to taxonomists for standard genome sequencing and annotation.</title>
        <authorList>
            <consortium name="The Broad Institute Genomics Platform"/>
            <consortium name="The Broad Institute Genome Sequencing Center for Infectious Disease"/>
            <person name="Wu L."/>
            <person name="Ma J."/>
        </authorList>
    </citation>
    <scope>NUCLEOTIDE SEQUENCE [LARGE SCALE GENOMIC DNA]</scope>
    <source>
        <strain evidence="3">NBRC 102520</strain>
    </source>
</reference>
<keyword evidence="1" id="KW-1133">Transmembrane helix</keyword>
<proteinExistence type="predicted"/>
<dbReference type="EMBL" id="BSOW01000021">
    <property type="protein sequence ID" value="GLR88777.1"/>
    <property type="molecule type" value="Genomic_DNA"/>
</dbReference>
<dbReference type="Proteomes" id="UP001156905">
    <property type="component" value="Unassembled WGS sequence"/>
</dbReference>
<evidence type="ECO:0000256" key="1">
    <source>
        <dbReference type="SAM" id="Phobius"/>
    </source>
</evidence>
<keyword evidence="1" id="KW-0812">Transmembrane</keyword>
<sequence length="58" mass="6436">MLHMHRLVRDGAASHESFLVNAEGALLLTSFALAAIGWCCLMAMWLMRALSWASDWAT</sequence>
<comment type="caution">
    <text evidence="2">The sequence shown here is derived from an EMBL/GenBank/DDBJ whole genome shotgun (WGS) entry which is preliminary data.</text>
</comment>
<keyword evidence="1" id="KW-0472">Membrane</keyword>
<organism evidence="2 3">
    <name type="scientific">Bradyrhizobium iriomotense</name>
    <dbReference type="NCBI Taxonomy" id="441950"/>
    <lineage>
        <taxon>Bacteria</taxon>
        <taxon>Pseudomonadati</taxon>
        <taxon>Pseudomonadota</taxon>
        <taxon>Alphaproteobacteria</taxon>
        <taxon>Hyphomicrobiales</taxon>
        <taxon>Nitrobacteraceae</taxon>
        <taxon>Bradyrhizobium</taxon>
    </lineage>
</organism>
<protein>
    <submittedName>
        <fullName evidence="2">Uncharacterized protein</fullName>
    </submittedName>
</protein>
<feature type="transmembrane region" description="Helical" evidence="1">
    <location>
        <begin position="25"/>
        <end position="46"/>
    </location>
</feature>
<accession>A0ABQ6B2W8</accession>
<evidence type="ECO:0000313" key="3">
    <source>
        <dbReference type="Proteomes" id="UP001156905"/>
    </source>
</evidence>
<gene>
    <name evidence="2" type="ORF">GCM10007857_54900</name>
</gene>
<dbReference type="RefSeq" id="WP_284270558.1">
    <property type="nucleotide sequence ID" value="NZ_BSOW01000021.1"/>
</dbReference>
<name>A0ABQ6B2W8_9BRAD</name>